<gene>
    <name evidence="3" type="ordered locus">MTR_1g048300</name>
</gene>
<dbReference type="STRING" id="3880.A0A072VGY7"/>
<dbReference type="Pfam" id="PF24068">
    <property type="entry name" value="TPD1_C"/>
    <property type="match status" value="1"/>
</dbReference>
<sequence length="128" mass="14175">METTFKYLISIIFLTLVIKGTCYNCPLNTLQIAQTKFGPPIQGKPQWRVSITNNCNCVQSQILLSCKGFQTALSIDPLILKIQGDTCLLYNGHVLAYNNTDAFSYAWDTAYPFAPVSSISSPPCNSEK</sequence>
<evidence type="ECO:0000313" key="5">
    <source>
        <dbReference type="Proteomes" id="UP000002051"/>
    </source>
</evidence>
<evidence type="ECO:0000313" key="4">
    <source>
        <dbReference type="EnsemblPlants" id="KEH41304"/>
    </source>
</evidence>
<dbReference type="Proteomes" id="UP000002051">
    <property type="component" value="Unassembled WGS sequence"/>
</dbReference>
<protein>
    <submittedName>
        <fullName evidence="3">Beta-1,3-N-acetylglucosaminyltransferase family protein</fullName>
    </submittedName>
</protein>
<evidence type="ECO:0000256" key="1">
    <source>
        <dbReference type="ARBA" id="ARBA00022729"/>
    </source>
</evidence>
<evidence type="ECO:0000313" key="3">
    <source>
        <dbReference type="EMBL" id="KEH41304.1"/>
    </source>
</evidence>
<accession>A0A072VGY7</accession>
<reference evidence="3 5" key="1">
    <citation type="journal article" date="2011" name="Nature">
        <title>The Medicago genome provides insight into the evolution of rhizobial symbioses.</title>
        <authorList>
            <person name="Young N.D."/>
            <person name="Debelle F."/>
            <person name="Oldroyd G.E."/>
            <person name="Geurts R."/>
            <person name="Cannon S.B."/>
            <person name="Udvardi M.K."/>
            <person name="Benedito V.A."/>
            <person name="Mayer K.F."/>
            <person name="Gouzy J."/>
            <person name="Schoof H."/>
            <person name="Van de Peer Y."/>
            <person name="Proost S."/>
            <person name="Cook D.R."/>
            <person name="Meyers B.C."/>
            <person name="Spannagl M."/>
            <person name="Cheung F."/>
            <person name="De Mita S."/>
            <person name="Krishnakumar V."/>
            <person name="Gundlach H."/>
            <person name="Zhou S."/>
            <person name="Mudge J."/>
            <person name="Bharti A.K."/>
            <person name="Murray J.D."/>
            <person name="Naoumkina M.A."/>
            <person name="Rosen B."/>
            <person name="Silverstein K.A."/>
            <person name="Tang H."/>
            <person name="Rombauts S."/>
            <person name="Zhao P.X."/>
            <person name="Zhou P."/>
            <person name="Barbe V."/>
            <person name="Bardou P."/>
            <person name="Bechner M."/>
            <person name="Bellec A."/>
            <person name="Berger A."/>
            <person name="Berges H."/>
            <person name="Bidwell S."/>
            <person name="Bisseling T."/>
            <person name="Choisne N."/>
            <person name="Couloux A."/>
            <person name="Denny R."/>
            <person name="Deshpande S."/>
            <person name="Dai X."/>
            <person name="Doyle J.J."/>
            <person name="Dudez A.M."/>
            <person name="Farmer A.D."/>
            <person name="Fouteau S."/>
            <person name="Franken C."/>
            <person name="Gibelin C."/>
            <person name="Gish J."/>
            <person name="Goldstein S."/>
            <person name="Gonzalez A.J."/>
            <person name="Green P.J."/>
            <person name="Hallab A."/>
            <person name="Hartog M."/>
            <person name="Hua A."/>
            <person name="Humphray S.J."/>
            <person name="Jeong D.H."/>
            <person name="Jing Y."/>
            <person name="Jocker A."/>
            <person name="Kenton S.M."/>
            <person name="Kim D.J."/>
            <person name="Klee K."/>
            <person name="Lai H."/>
            <person name="Lang C."/>
            <person name="Lin S."/>
            <person name="Macmil S.L."/>
            <person name="Magdelenat G."/>
            <person name="Matthews L."/>
            <person name="McCorrison J."/>
            <person name="Monaghan E.L."/>
            <person name="Mun J.H."/>
            <person name="Najar F.Z."/>
            <person name="Nicholson C."/>
            <person name="Noirot C."/>
            <person name="O'Bleness M."/>
            <person name="Paule C.R."/>
            <person name="Poulain J."/>
            <person name="Prion F."/>
            <person name="Qin B."/>
            <person name="Qu C."/>
            <person name="Retzel E.F."/>
            <person name="Riddle C."/>
            <person name="Sallet E."/>
            <person name="Samain S."/>
            <person name="Samson N."/>
            <person name="Sanders I."/>
            <person name="Saurat O."/>
            <person name="Scarpelli C."/>
            <person name="Schiex T."/>
            <person name="Segurens B."/>
            <person name="Severin A.J."/>
            <person name="Sherrier D.J."/>
            <person name="Shi R."/>
            <person name="Sims S."/>
            <person name="Singer S.R."/>
            <person name="Sinharoy S."/>
            <person name="Sterck L."/>
            <person name="Viollet A."/>
            <person name="Wang B.B."/>
            <person name="Wang K."/>
            <person name="Wang M."/>
            <person name="Wang X."/>
            <person name="Warfsmann J."/>
            <person name="Weissenbach J."/>
            <person name="White D.D."/>
            <person name="White J.D."/>
            <person name="Wiley G.B."/>
            <person name="Wincker P."/>
            <person name="Xing Y."/>
            <person name="Yang L."/>
            <person name="Yao Z."/>
            <person name="Ying F."/>
            <person name="Zhai J."/>
            <person name="Zhou L."/>
            <person name="Zuber A."/>
            <person name="Denarie J."/>
            <person name="Dixon R.A."/>
            <person name="May G.D."/>
            <person name="Schwartz D.C."/>
            <person name="Rogers J."/>
            <person name="Quetier F."/>
            <person name="Town C.D."/>
            <person name="Roe B.A."/>
        </authorList>
    </citation>
    <scope>NUCLEOTIDE SEQUENCE [LARGE SCALE GENOMIC DNA]</scope>
    <source>
        <strain evidence="3">A17</strain>
        <strain evidence="4 5">cv. Jemalong A17</strain>
    </source>
</reference>
<keyword evidence="1 2" id="KW-0732">Signal</keyword>
<keyword evidence="5" id="KW-1185">Reference proteome</keyword>
<evidence type="ECO:0000256" key="2">
    <source>
        <dbReference type="SAM" id="SignalP"/>
    </source>
</evidence>
<name>A0A072VGY7_MEDTR</name>
<dbReference type="EnsemblPlants" id="KEH41304">
    <property type="protein sequence ID" value="KEH41304"/>
    <property type="gene ID" value="MTR_1g048300"/>
</dbReference>
<dbReference type="AlphaFoldDB" id="A0A072VGY7"/>
<reference evidence="3 5" key="2">
    <citation type="journal article" date="2014" name="BMC Genomics">
        <title>An improved genome release (version Mt4.0) for the model legume Medicago truncatula.</title>
        <authorList>
            <person name="Tang H."/>
            <person name="Krishnakumar V."/>
            <person name="Bidwell S."/>
            <person name="Rosen B."/>
            <person name="Chan A."/>
            <person name="Zhou S."/>
            <person name="Gentzbittel L."/>
            <person name="Childs K.L."/>
            <person name="Yandell M."/>
            <person name="Gundlach H."/>
            <person name="Mayer K.F."/>
            <person name="Schwartz D.C."/>
            <person name="Town C.D."/>
        </authorList>
    </citation>
    <scope>GENOME REANNOTATION</scope>
    <source>
        <strain evidence="3">A17</strain>
        <strain evidence="4 5">cv. Jemalong A17</strain>
    </source>
</reference>
<dbReference type="HOGENOM" id="CLU_102808_2_0_1"/>
<reference evidence="4" key="3">
    <citation type="submission" date="2015-04" db="UniProtKB">
        <authorList>
            <consortium name="EnsemblPlants"/>
        </authorList>
    </citation>
    <scope>IDENTIFICATION</scope>
    <source>
        <strain evidence="4">cv. Jemalong A17</strain>
    </source>
</reference>
<proteinExistence type="predicted"/>
<feature type="signal peptide" evidence="2">
    <location>
        <begin position="1"/>
        <end position="22"/>
    </location>
</feature>
<dbReference type="PANTHER" id="PTHR33184:SF11">
    <property type="entry name" value="BETA-1,3-N-ACETYLGLUCOSAMINYLTRANSFERASE FAMILY PROTEIN"/>
    <property type="match status" value="1"/>
</dbReference>
<organism evidence="3 5">
    <name type="scientific">Medicago truncatula</name>
    <name type="common">Barrel medic</name>
    <name type="synonym">Medicago tribuloides</name>
    <dbReference type="NCBI Taxonomy" id="3880"/>
    <lineage>
        <taxon>Eukaryota</taxon>
        <taxon>Viridiplantae</taxon>
        <taxon>Streptophyta</taxon>
        <taxon>Embryophyta</taxon>
        <taxon>Tracheophyta</taxon>
        <taxon>Spermatophyta</taxon>
        <taxon>Magnoliopsida</taxon>
        <taxon>eudicotyledons</taxon>
        <taxon>Gunneridae</taxon>
        <taxon>Pentapetalae</taxon>
        <taxon>rosids</taxon>
        <taxon>fabids</taxon>
        <taxon>Fabales</taxon>
        <taxon>Fabaceae</taxon>
        <taxon>Papilionoideae</taxon>
        <taxon>50 kb inversion clade</taxon>
        <taxon>NPAAA clade</taxon>
        <taxon>Hologalegina</taxon>
        <taxon>IRL clade</taxon>
        <taxon>Trifolieae</taxon>
        <taxon>Medicago</taxon>
    </lineage>
</organism>
<dbReference type="EMBL" id="CM001217">
    <property type="protein sequence ID" value="KEH41304.1"/>
    <property type="molecule type" value="Genomic_DNA"/>
</dbReference>
<dbReference type="GO" id="GO:0001709">
    <property type="term" value="P:cell fate determination"/>
    <property type="evidence" value="ECO:0000318"/>
    <property type="project" value="GO_Central"/>
</dbReference>
<dbReference type="PANTHER" id="PTHR33184">
    <property type="entry name" value="PROTEIN TAPETUM DETERMINANT 1-LIKE-RELATED"/>
    <property type="match status" value="1"/>
</dbReference>
<feature type="chain" id="PRO_5014500612" evidence="2">
    <location>
        <begin position="23"/>
        <end position="128"/>
    </location>
</feature>
<dbReference type="InterPro" id="IPR040361">
    <property type="entry name" value="TPD1"/>
</dbReference>